<dbReference type="Proteomes" id="UP000587211">
    <property type="component" value="Unassembled WGS sequence"/>
</dbReference>
<dbReference type="InterPro" id="IPR000085">
    <property type="entry name" value="RuvA"/>
</dbReference>
<dbReference type="GO" id="GO:0006310">
    <property type="term" value="P:DNA recombination"/>
    <property type="evidence" value="ECO:0007669"/>
    <property type="project" value="UniProtKB-UniRule"/>
</dbReference>
<protein>
    <recommendedName>
        <fullName evidence="6">Holliday junction branch migration complex subunit RuvA</fullName>
    </recommendedName>
</protein>
<comment type="caution">
    <text evidence="8">The sequence shown here is derived from an EMBL/GenBank/DDBJ whole genome shotgun (WGS) entry which is preliminary data.</text>
</comment>
<dbReference type="InterPro" id="IPR036267">
    <property type="entry name" value="RuvA_C_sf"/>
</dbReference>
<comment type="function">
    <text evidence="6">The RuvA-RuvB-RuvC complex processes Holliday junction (HJ) DNA during genetic recombination and DNA repair, while the RuvA-RuvB complex plays an important role in the rescue of blocked DNA replication forks via replication fork reversal (RFR). RuvA specifically binds to HJ cruciform DNA, conferring on it an open structure. The RuvB hexamer acts as an ATP-dependent pump, pulling dsDNA into and through the RuvAB complex. HJ branch migration allows RuvC to scan DNA until it finds its consensus sequence, where it cleaves and resolves the cruciform DNA.</text>
</comment>
<dbReference type="Gene3D" id="1.10.150.20">
    <property type="entry name" value="5' to 3' exonuclease, C-terminal subdomain"/>
    <property type="match status" value="1"/>
</dbReference>
<keyword evidence="5 6" id="KW-0234">DNA repair</keyword>
<dbReference type="AlphaFoldDB" id="A0A8I0FZX0"/>
<keyword evidence="10" id="KW-0347">Helicase</keyword>
<evidence type="ECO:0000313" key="11">
    <source>
        <dbReference type="Proteomes" id="UP000587211"/>
    </source>
</evidence>
<comment type="domain">
    <text evidence="6">Has three domains with a flexible linker between the domains II and III and assumes an 'L' shape. Domain III is highly mobile and contacts RuvB.</text>
</comment>
<dbReference type="HAMAP" id="MF_00031">
    <property type="entry name" value="DNA_HJ_migration_RuvA"/>
    <property type="match status" value="1"/>
</dbReference>
<comment type="subcellular location">
    <subcellularLocation>
        <location evidence="6">Cytoplasm</location>
    </subcellularLocation>
</comment>
<dbReference type="GO" id="GO:0016787">
    <property type="term" value="F:hydrolase activity"/>
    <property type="evidence" value="ECO:0007669"/>
    <property type="project" value="UniProtKB-KW"/>
</dbReference>
<dbReference type="InterPro" id="IPR003583">
    <property type="entry name" value="Hlx-hairpin-Hlx_DNA-bd_motif"/>
</dbReference>
<feature type="region of interest" description="Domain II" evidence="6">
    <location>
        <begin position="64"/>
        <end position="141"/>
    </location>
</feature>
<dbReference type="EMBL" id="JACWMT010000003">
    <property type="protein sequence ID" value="MBD1271489.1"/>
    <property type="molecule type" value="Genomic_DNA"/>
</dbReference>
<reference evidence="8" key="2">
    <citation type="submission" date="2020-09" db="EMBL/GenBank/DDBJ databases">
        <title>Novel species in genus Aeromicrobium.</title>
        <authorList>
            <person name="Zhang G."/>
        </authorList>
    </citation>
    <scope>NUCLEOTIDE SEQUENCE</scope>
    <source>
        <strain evidence="8">SSW1-57</strain>
    </source>
</reference>
<evidence type="ECO:0000313" key="9">
    <source>
        <dbReference type="EMBL" id="MBD1271489.1"/>
    </source>
</evidence>
<dbReference type="GO" id="GO:0009379">
    <property type="term" value="C:Holliday junction helicase complex"/>
    <property type="evidence" value="ECO:0007669"/>
    <property type="project" value="InterPro"/>
</dbReference>
<dbReference type="Pfam" id="PF01330">
    <property type="entry name" value="RuvA_N"/>
    <property type="match status" value="1"/>
</dbReference>
<evidence type="ECO:0000256" key="4">
    <source>
        <dbReference type="ARBA" id="ARBA00023172"/>
    </source>
</evidence>
<dbReference type="SMART" id="SM00278">
    <property type="entry name" value="HhH1"/>
    <property type="match status" value="2"/>
</dbReference>
<dbReference type="Pfam" id="PF14520">
    <property type="entry name" value="HHH_5"/>
    <property type="match status" value="1"/>
</dbReference>
<keyword evidence="10" id="KW-0378">Hydrolase</keyword>
<dbReference type="Gene3D" id="1.10.8.10">
    <property type="entry name" value="DNA helicase RuvA subunit, C-terminal domain"/>
    <property type="match status" value="1"/>
</dbReference>
<dbReference type="SUPFAM" id="SSF46929">
    <property type="entry name" value="DNA helicase RuvA subunit, C-terminal domain"/>
    <property type="match status" value="1"/>
</dbReference>
<comment type="caution">
    <text evidence="6">Lacks conserved residue(s) required for the propagation of feature annotation.</text>
</comment>
<evidence type="ECO:0000256" key="5">
    <source>
        <dbReference type="ARBA" id="ARBA00023204"/>
    </source>
</evidence>
<dbReference type="EMBL" id="JACWMT010000002">
    <property type="protein sequence ID" value="MBD1270379.1"/>
    <property type="molecule type" value="Genomic_DNA"/>
</dbReference>
<dbReference type="GO" id="GO:0005524">
    <property type="term" value="F:ATP binding"/>
    <property type="evidence" value="ECO:0007669"/>
    <property type="project" value="InterPro"/>
</dbReference>
<feature type="domain" description="Helix-hairpin-helix DNA-binding motif class 1" evidence="7">
    <location>
        <begin position="107"/>
        <end position="126"/>
    </location>
</feature>
<dbReference type="GO" id="GO:0005737">
    <property type="term" value="C:cytoplasm"/>
    <property type="evidence" value="ECO:0007669"/>
    <property type="project" value="UniProtKB-SubCell"/>
</dbReference>
<gene>
    <name evidence="6 8" type="primary">ruvA</name>
    <name evidence="10" type="ORF">BJ975_001140</name>
    <name evidence="8" type="ORF">IDH50_09080</name>
    <name evidence="9" type="ORF">IDH50_14680</name>
</gene>
<dbReference type="InterPro" id="IPR013849">
    <property type="entry name" value="DNA_helicase_Holl-junc_RuvA_I"/>
</dbReference>
<dbReference type="GO" id="GO:0000400">
    <property type="term" value="F:four-way junction DNA binding"/>
    <property type="evidence" value="ECO:0007669"/>
    <property type="project" value="UniProtKB-UniRule"/>
</dbReference>
<evidence type="ECO:0000256" key="6">
    <source>
        <dbReference type="HAMAP-Rule" id="MF_00031"/>
    </source>
</evidence>
<evidence type="ECO:0000256" key="1">
    <source>
        <dbReference type="ARBA" id="ARBA00022490"/>
    </source>
</evidence>
<dbReference type="EMBL" id="JACBZN010000001">
    <property type="protein sequence ID" value="NYI37765.1"/>
    <property type="molecule type" value="Genomic_DNA"/>
</dbReference>
<dbReference type="Gene3D" id="2.40.50.140">
    <property type="entry name" value="Nucleic acid-binding proteins"/>
    <property type="match status" value="1"/>
</dbReference>
<dbReference type="InterPro" id="IPR012340">
    <property type="entry name" value="NA-bd_OB-fold"/>
</dbReference>
<keyword evidence="10" id="KW-0067">ATP-binding</keyword>
<organism evidence="8 12">
    <name type="scientific">Aeromicrobium tamlense</name>
    <dbReference type="NCBI Taxonomy" id="375541"/>
    <lineage>
        <taxon>Bacteria</taxon>
        <taxon>Bacillati</taxon>
        <taxon>Actinomycetota</taxon>
        <taxon>Actinomycetes</taxon>
        <taxon>Propionibacteriales</taxon>
        <taxon>Nocardioidaceae</taxon>
        <taxon>Aeromicrobium</taxon>
    </lineage>
</organism>
<feature type="region of interest" description="Domain III" evidence="6">
    <location>
        <begin position="143"/>
        <end position="196"/>
    </location>
</feature>
<dbReference type="RefSeq" id="WP_179424245.1">
    <property type="nucleotide sequence ID" value="NZ_BAAAMP010000003.1"/>
</dbReference>
<dbReference type="NCBIfam" id="TIGR00084">
    <property type="entry name" value="ruvA"/>
    <property type="match status" value="1"/>
</dbReference>
<accession>A0A8I0FZX0</accession>
<dbReference type="InterPro" id="IPR010994">
    <property type="entry name" value="RuvA_2-like"/>
</dbReference>
<sequence length="196" mass="20773">MIAHLRGSVATVSLNSAVLDLQGVGYHVMCTPSTIADLRIGQEATLWTSMVVREDSMTLYGFADAEERDMFELVQTASGVGPKVAQAMLAVLPPERLRSAIASADHATLTKVPGIGRKGAERIVVELKDRVGAVAASAAAPARAGWRDQVHEALVGLGWSAKDADAAIDRVADGVGDDPDVSTVLRDALRSMDRRR</sequence>
<keyword evidence="4 6" id="KW-0233">DNA recombination</keyword>
<feature type="domain" description="Helix-hairpin-helix DNA-binding motif class 1" evidence="7">
    <location>
        <begin position="72"/>
        <end position="91"/>
    </location>
</feature>
<dbReference type="InterPro" id="IPR011114">
    <property type="entry name" value="RuvA_C"/>
</dbReference>
<reference evidence="10 11" key="1">
    <citation type="submission" date="2020-07" db="EMBL/GenBank/DDBJ databases">
        <title>Sequencing the genomes of 1000 actinobacteria strains.</title>
        <authorList>
            <person name="Klenk H.-P."/>
        </authorList>
    </citation>
    <scope>NUCLEOTIDE SEQUENCE [LARGE SCALE GENOMIC DNA]</scope>
    <source>
        <strain evidence="10 11">DSM 19087</strain>
    </source>
</reference>
<evidence type="ECO:0000313" key="8">
    <source>
        <dbReference type="EMBL" id="MBD1270379.1"/>
    </source>
</evidence>
<comment type="similarity">
    <text evidence="6">Belongs to the RuvA family.</text>
</comment>
<keyword evidence="3 6" id="KW-0238">DNA-binding</keyword>
<evidence type="ECO:0000259" key="7">
    <source>
        <dbReference type="SMART" id="SM00278"/>
    </source>
</evidence>
<dbReference type="SUPFAM" id="SSF50249">
    <property type="entry name" value="Nucleic acid-binding proteins"/>
    <property type="match status" value="1"/>
</dbReference>
<dbReference type="Proteomes" id="UP000659061">
    <property type="component" value="Unassembled WGS sequence"/>
</dbReference>
<dbReference type="GO" id="GO:0048476">
    <property type="term" value="C:Holliday junction resolvase complex"/>
    <property type="evidence" value="ECO:0007669"/>
    <property type="project" value="UniProtKB-UniRule"/>
</dbReference>
<evidence type="ECO:0000256" key="2">
    <source>
        <dbReference type="ARBA" id="ARBA00022763"/>
    </source>
</evidence>
<dbReference type="Pfam" id="PF07499">
    <property type="entry name" value="RuvA_C"/>
    <property type="match status" value="1"/>
</dbReference>
<keyword evidence="11" id="KW-1185">Reference proteome</keyword>
<dbReference type="CDD" id="cd14332">
    <property type="entry name" value="UBA_RuvA_C"/>
    <property type="match status" value="1"/>
</dbReference>
<comment type="subunit">
    <text evidence="6">Homotetramer. Forms an RuvA(8)-RuvB(12)-Holliday junction (HJ) complex. HJ DNA is sandwiched between 2 RuvA tetramers; dsDNA enters through RuvA and exits via RuvB. An RuvB hexamer assembles on each DNA strand where it exits the tetramer. Each RuvB hexamer is contacted by two RuvA subunits (via domain III) on 2 adjacent RuvB subunits; this complex drives branch migration. In the full resolvosome a probable DNA-RuvA(4)-RuvB(12)-RuvC(2) complex forms which resolves the HJ.</text>
</comment>
<dbReference type="GO" id="GO:0009378">
    <property type="term" value="F:four-way junction helicase activity"/>
    <property type="evidence" value="ECO:0007669"/>
    <property type="project" value="InterPro"/>
</dbReference>
<proteinExistence type="inferred from homology"/>
<name>A0A8I0FZX0_9ACTN</name>
<evidence type="ECO:0000313" key="12">
    <source>
        <dbReference type="Proteomes" id="UP000659061"/>
    </source>
</evidence>
<keyword evidence="1 6" id="KW-0963">Cytoplasm</keyword>
<evidence type="ECO:0000256" key="3">
    <source>
        <dbReference type="ARBA" id="ARBA00023125"/>
    </source>
</evidence>
<dbReference type="GO" id="GO:0006281">
    <property type="term" value="P:DNA repair"/>
    <property type="evidence" value="ECO:0007669"/>
    <property type="project" value="UniProtKB-UniRule"/>
</dbReference>
<keyword evidence="2 6" id="KW-0227">DNA damage</keyword>
<keyword evidence="10" id="KW-0547">Nucleotide-binding</keyword>
<evidence type="ECO:0000313" key="10">
    <source>
        <dbReference type="EMBL" id="NYI37765.1"/>
    </source>
</evidence>
<dbReference type="SUPFAM" id="SSF47781">
    <property type="entry name" value="RuvA domain 2-like"/>
    <property type="match status" value="1"/>
</dbReference>